<proteinExistence type="predicted"/>
<feature type="binding site" evidence="1">
    <location>
        <position position="144"/>
    </location>
    <ligand>
        <name>Zn(2+)</name>
        <dbReference type="ChEBI" id="CHEBI:29105"/>
    </ligand>
</feature>
<dbReference type="KEGG" id="aalt:CC77DRAFT_779980"/>
<dbReference type="PANTHER" id="PTHR22599">
    <property type="entry name" value="MPS ONE BINDER KINASE ACTIVATOR-LIKE MOB"/>
    <property type="match status" value="1"/>
</dbReference>
<feature type="region of interest" description="Disordered" evidence="2">
    <location>
        <begin position="329"/>
        <end position="348"/>
    </location>
</feature>
<dbReference type="Pfam" id="PF03637">
    <property type="entry name" value="Mob1_phocein"/>
    <property type="match status" value="2"/>
</dbReference>
<evidence type="ECO:0000313" key="6">
    <source>
        <dbReference type="Proteomes" id="UP000291422"/>
    </source>
</evidence>
<organism evidence="3 5">
    <name type="scientific">Alternaria alternata</name>
    <name type="common">Alternaria rot fungus</name>
    <name type="synonym">Torula alternata</name>
    <dbReference type="NCBI Taxonomy" id="5599"/>
    <lineage>
        <taxon>Eukaryota</taxon>
        <taxon>Fungi</taxon>
        <taxon>Dikarya</taxon>
        <taxon>Ascomycota</taxon>
        <taxon>Pezizomycotina</taxon>
        <taxon>Dothideomycetes</taxon>
        <taxon>Pleosporomycetidae</taxon>
        <taxon>Pleosporales</taxon>
        <taxon>Pleosporineae</taxon>
        <taxon>Pleosporaceae</taxon>
        <taxon>Alternaria</taxon>
        <taxon>Alternaria sect. Alternaria</taxon>
        <taxon>Alternaria alternata complex</taxon>
    </lineage>
</organism>
<feature type="compositionally biased region" description="Polar residues" evidence="2">
    <location>
        <begin position="56"/>
        <end position="76"/>
    </location>
</feature>
<dbReference type="InterPro" id="IPR036703">
    <property type="entry name" value="MOB_kinase_act_sf"/>
</dbReference>
<keyword evidence="5" id="KW-1185">Reference proteome</keyword>
<keyword evidence="1" id="KW-0862">Zinc</keyword>
<evidence type="ECO:0000313" key="3">
    <source>
        <dbReference type="EMBL" id="OAG22050.1"/>
    </source>
</evidence>
<dbReference type="VEuPathDB" id="FungiDB:CC77DRAFT_779980"/>
<protein>
    <submittedName>
        <fullName evidence="3">Mob1/phocein</fullName>
    </submittedName>
</protein>
<feature type="region of interest" description="Disordered" evidence="2">
    <location>
        <begin position="1"/>
        <end position="79"/>
    </location>
</feature>
<evidence type="ECO:0000256" key="1">
    <source>
        <dbReference type="PIRSR" id="PIRSR605301-1"/>
    </source>
</evidence>
<accession>A0A177DS59</accession>
<feature type="binding site" evidence="1">
    <location>
        <position position="149"/>
    </location>
    <ligand>
        <name>Zn(2+)</name>
        <dbReference type="ChEBI" id="CHEBI:29105"/>
    </ligand>
</feature>
<dbReference type="STRING" id="5599.A0A177DS59"/>
<dbReference type="RefSeq" id="XP_018387471.1">
    <property type="nucleotide sequence ID" value="XM_018533147.1"/>
</dbReference>
<gene>
    <name evidence="4" type="ORF">AA0117_g181</name>
    <name evidence="3" type="ORF">CC77DRAFT_779980</name>
</gene>
<dbReference type="EMBL" id="KV441475">
    <property type="protein sequence ID" value="OAG22050.1"/>
    <property type="molecule type" value="Genomic_DNA"/>
</dbReference>
<reference evidence="3 5" key="1">
    <citation type="submission" date="2016-05" db="EMBL/GenBank/DDBJ databases">
        <title>Comparative analysis of secretome profiles of manganese(II)-oxidizing ascomycete fungi.</title>
        <authorList>
            <consortium name="DOE Joint Genome Institute"/>
            <person name="Zeiner C.A."/>
            <person name="Purvine S.O."/>
            <person name="Zink E.M."/>
            <person name="Wu S."/>
            <person name="Pasa-Tolic L."/>
            <person name="Chaput D.L."/>
            <person name="Haridas S."/>
            <person name="Grigoriev I.V."/>
            <person name="Santelli C.M."/>
            <person name="Hansel C.M."/>
        </authorList>
    </citation>
    <scope>NUCLEOTIDE SEQUENCE [LARGE SCALE GENOMIC DNA]</scope>
    <source>
        <strain evidence="3 5">SRC1lrK2f</strain>
    </source>
</reference>
<dbReference type="OMA" id="HTYTWLD"/>
<dbReference type="GeneID" id="29118741"/>
<sequence>MASFFANVRQGLAGRSNKGQQQQQGKGGSASPTTPYSASPTSQQPPGQPPMPHSPALSSAMSFESQGAPSDGSVPSGSRRPPFFFREEYSNLIVKGNFMTLAAKPKLVEEGEWLAHQVVEQYRLLEQMIEIIKVVDDRTGKPVCNPDTCPTMSASGHTYTWLDNNKKPIKIPAIQYINLVQKWIVGKINDPNIFPTDTTAISIGASTYASGSMTPTSTPQPLPPSNSNAPLSQLAGREWLGKSSGFPETFEGDIKSIYRQMMRCYAHIYHGHWLDPFWNVSAYKELNTCFIHFINVGKLFNLIGDKEIEPMQPLVDLWAEKGLLPPITAAKENAPPKSSHGQQAAPAS</sequence>
<dbReference type="InterPro" id="IPR005301">
    <property type="entry name" value="MOB_kinase_act_fam"/>
</dbReference>
<dbReference type="SUPFAM" id="SSF101152">
    <property type="entry name" value="Mob1/phocein"/>
    <property type="match status" value="1"/>
</dbReference>
<dbReference type="EMBL" id="PDXD01000001">
    <property type="protein sequence ID" value="RYN83545.1"/>
    <property type="molecule type" value="Genomic_DNA"/>
</dbReference>
<evidence type="ECO:0000256" key="2">
    <source>
        <dbReference type="SAM" id="MobiDB-lite"/>
    </source>
</evidence>
<evidence type="ECO:0000313" key="5">
    <source>
        <dbReference type="Proteomes" id="UP000077248"/>
    </source>
</evidence>
<dbReference type="Gene3D" id="1.20.140.30">
    <property type="entry name" value="MOB kinase activator"/>
    <property type="match status" value="1"/>
</dbReference>
<dbReference type="Proteomes" id="UP000077248">
    <property type="component" value="Unassembled WGS sequence"/>
</dbReference>
<reference evidence="4" key="3">
    <citation type="journal article" date="2019" name="J. ISSAAS">
        <title>Genomics, evolutionary history and diagnostics of the Alternaria alternata species group including apple and Asian pear pathotypes.</title>
        <authorList>
            <person name="Armitage A.D."/>
            <person name="Cockerton H.M."/>
            <person name="Sreenivasaprasad S."/>
            <person name="Woodhall J."/>
            <person name="Lane C."/>
            <person name="Harrison R.J."/>
            <person name="Clarkson J.P."/>
        </authorList>
    </citation>
    <scope>NUCLEOTIDE SEQUENCE</scope>
    <source>
        <strain evidence="4">FERA 1177</strain>
    </source>
</reference>
<feature type="binding site" evidence="1">
    <location>
        <position position="267"/>
    </location>
    <ligand>
        <name>Zn(2+)</name>
        <dbReference type="ChEBI" id="CHEBI:29105"/>
    </ligand>
</feature>
<reference evidence="6" key="2">
    <citation type="journal article" date="2019" name="bioRxiv">
        <title>Genomics, evolutionary history and diagnostics of the Alternaria alternata species group including apple and Asian pear pathotypes.</title>
        <authorList>
            <person name="Armitage A.D."/>
            <person name="Cockerton H.M."/>
            <person name="Sreenivasaprasad S."/>
            <person name="Woodhall J.W."/>
            <person name="Lane C.R."/>
            <person name="Harrison R.J."/>
            <person name="Clarkson J.P."/>
        </authorList>
    </citation>
    <scope>NUCLEOTIDE SEQUENCE [LARGE SCALE GENOMIC DNA]</scope>
    <source>
        <strain evidence="6">FERA 1177</strain>
    </source>
</reference>
<dbReference type="Proteomes" id="UP000291422">
    <property type="component" value="Unassembled WGS sequence"/>
</dbReference>
<keyword evidence="1" id="KW-0479">Metal-binding</keyword>
<name>A0A177DS59_ALTAL</name>
<dbReference type="SMART" id="SM01388">
    <property type="entry name" value="Mob1_phocein"/>
    <property type="match status" value="1"/>
</dbReference>
<dbReference type="AlphaFoldDB" id="A0A177DS59"/>
<feature type="compositionally biased region" description="Low complexity" evidence="2">
    <location>
        <begin position="18"/>
        <end position="45"/>
    </location>
</feature>
<feature type="binding site" evidence="1">
    <location>
        <position position="272"/>
    </location>
    <ligand>
        <name>Zn(2+)</name>
        <dbReference type="ChEBI" id="CHEBI:29105"/>
    </ligand>
</feature>
<evidence type="ECO:0000313" key="4">
    <source>
        <dbReference type="EMBL" id="RYN83545.1"/>
    </source>
</evidence>